<keyword evidence="1" id="KW-0472">Membrane</keyword>
<comment type="caution">
    <text evidence="2">The sequence shown here is derived from an EMBL/GenBank/DDBJ whole genome shotgun (WGS) entry which is preliminary data.</text>
</comment>
<dbReference type="EMBL" id="JACIBV010000001">
    <property type="protein sequence ID" value="MBB3728122.1"/>
    <property type="molecule type" value="Genomic_DNA"/>
</dbReference>
<reference evidence="2 3" key="1">
    <citation type="submission" date="2020-08" db="EMBL/GenBank/DDBJ databases">
        <title>Sequencing the genomes of 1000 actinobacteria strains.</title>
        <authorList>
            <person name="Klenk H.-P."/>
        </authorList>
    </citation>
    <scope>NUCLEOTIDE SEQUENCE [LARGE SCALE GENOMIC DNA]</scope>
    <source>
        <strain evidence="2 3">DSM 44320</strain>
    </source>
</reference>
<feature type="transmembrane region" description="Helical" evidence="1">
    <location>
        <begin position="12"/>
        <end position="31"/>
    </location>
</feature>
<dbReference type="AlphaFoldDB" id="A0A7W5YP41"/>
<proteinExistence type="predicted"/>
<sequence>MVTLSVNNVFHLLWPWLAFFAALALASLWWGR</sequence>
<organism evidence="2 3">
    <name type="scientific">Nonomuraea dietziae</name>
    <dbReference type="NCBI Taxonomy" id="65515"/>
    <lineage>
        <taxon>Bacteria</taxon>
        <taxon>Bacillati</taxon>
        <taxon>Actinomycetota</taxon>
        <taxon>Actinomycetes</taxon>
        <taxon>Streptosporangiales</taxon>
        <taxon>Streptosporangiaceae</taxon>
        <taxon>Nonomuraea</taxon>
    </lineage>
</organism>
<keyword evidence="1" id="KW-0812">Transmembrane</keyword>
<name>A0A7W5YP41_9ACTN</name>
<gene>
    <name evidence="2" type="ORF">FHR33_003982</name>
</gene>
<evidence type="ECO:0000313" key="3">
    <source>
        <dbReference type="Proteomes" id="UP000579945"/>
    </source>
</evidence>
<evidence type="ECO:0000256" key="1">
    <source>
        <dbReference type="SAM" id="Phobius"/>
    </source>
</evidence>
<protein>
    <submittedName>
        <fullName evidence="2">Uncharacterized protein</fullName>
    </submittedName>
</protein>
<keyword evidence="3" id="KW-1185">Reference proteome</keyword>
<evidence type="ECO:0000313" key="2">
    <source>
        <dbReference type="EMBL" id="MBB3728122.1"/>
    </source>
</evidence>
<keyword evidence="1" id="KW-1133">Transmembrane helix</keyword>
<accession>A0A7W5YP41</accession>
<dbReference type="Proteomes" id="UP000579945">
    <property type="component" value="Unassembled WGS sequence"/>
</dbReference>